<reference evidence="13" key="1">
    <citation type="journal article" date="2014" name="Genome Biol. Evol.">
        <title>Ascidian mitogenomics: comparison of evolutionary rates in closely related taxa provides evidence of ongoing speciation events.</title>
        <authorList>
            <person name="Griggio F."/>
            <person name="Voskoboynik A."/>
            <person name="Iannelli F."/>
            <person name="Justy F."/>
            <person name="Tilak M.K."/>
            <person name="Turon X."/>
            <person name="Pesole G."/>
            <person name="Douzery E.J."/>
            <person name="Mastrototaro F."/>
            <person name="Gissi C."/>
        </authorList>
    </citation>
    <scope>NUCLEOTIDE SEQUENCE</scope>
    <source>
        <tissue evidence="13">Colony</tissue>
    </source>
</reference>
<keyword evidence="3" id="KW-0813">Transport</keyword>
<keyword evidence="13" id="KW-0496">Mitochondrion</keyword>
<evidence type="ECO:0000256" key="10">
    <source>
        <dbReference type="ARBA" id="ARBA00023310"/>
    </source>
</evidence>
<dbReference type="SUPFAM" id="SSF81336">
    <property type="entry name" value="F1F0 ATP synthase subunit A"/>
    <property type="match status" value="1"/>
</dbReference>
<dbReference type="InterPro" id="IPR045083">
    <property type="entry name" value="ATP_synth_F0_asu_bact/mt"/>
</dbReference>
<comment type="subcellular location">
    <subcellularLocation>
        <location evidence="1">Membrane</location>
        <topology evidence="1">Multi-pass membrane protein</topology>
    </subcellularLocation>
    <subcellularLocation>
        <location evidence="11">Mitochondrion inner membrane</location>
        <topology evidence="11">Multi-pass membrane protein</topology>
    </subcellularLocation>
</comment>
<feature type="transmembrane region" description="Helical" evidence="12">
    <location>
        <begin position="112"/>
        <end position="130"/>
    </location>
</feature>
<keyword evidence="5 12" id="KW-0812">Transmembrane</keyword>
<comment type="similarity">
    <text evidence="2">Belongs to the ATPase A chain family.</text>
</comment>
<sequence length="201" mass="24638">MFSSSEMTFFFFCPIFFCFFFFFFFGFKGIYMSMFFFFKKVFTIHTMFFKVFMTMFFLVFFFNFFSLIPYSFNFSGLQDTFFFSFFLFFSFFFFFFFKYMSRNISHFLPTGTPVMLVFFLVWIEMISFFIRPLSLGTRLMANMIAGHVLLHLMSTGVFFCGYWGVFFLPFFFLLFFLEFCVAFIQSYVFNILLFLYTEEME</sequence>
<evidence type="ECO:0000256" key="11">
    <source>
        <dbReference type="RuleBase" id="RU004450"/>
    </source>
</evidence>
<dbReference type="InterPro" id="IPR000568">
    <property type="entry name" value="ATP_synth_F0_asu"/>
</dbReference>
<dbReference type="PANTHER" id="PTHR11410:SF0">
    <property type="entry name" value="ATP SYNTHASE SUBUNIT A"/>
    <property type="match status" value="1"/>
</dbReference>
<feature type="transmembrane region" description="Helical" evidence="12">
    <location>
        <begin position="142"/>
        <end position="164"/>
    </location>
</feature>
<keyword evidence="6" id="KW-0375">Hydrogen ion transport</keyword>
<evidence type="ECO:0000256" key="1">
    <source>
        <dbReference type="ARBA" id="ARBA00004141"/>
    </source>
</evidence>
<proteinExistence type="inferred from homology"/>
<dbReference type="PRINTS" id="PR00123">
    <property type="entry name" value="ATPASEA"/>
</dbReference>
<evidence type="ECO:0000256" key="4">
    <source>
        <dbReference type="ARBA" id="ARBA00022547"/>
    </source>
</evidence>
<dbReference type="NCBIfam" id="TIGR01131">
    <property type="entry name" value="ATP_synt_6_or_A"/>
    <property type="match status" value="1"/>
</dbReference>
<feature type="transmembrane region" description="Helical" evidence="12">
    <location>
        <begin position="170"/>
        <end position="196"/>
    </location>
</feature>
<evidence type="ECO:0000256" key="5">
    <source>
        <dbReference type="ARBA" id="ARBA00022692"/>
    </source>
</evidence>
<dbReference type="Gene3D" id="1.20.120.220">
    <property type="entry name" value="ATP synthase, F0 complex, subunit A"/>
    <property type="match status" value="1"/>
</dbReference>
<feature type="transmembrane region" description="Helical" evidence="12">
    <location>
        <begin position="47"/>
        <end position="68"/>
    </location>
</feature>
<gene>
    <name evidence="13" type="primary">p6</name>
</gene>
<accession>A0A024GWI3</accession>
<evidence type="ECO:0000256" key="12">
    <source>
        <dbReference type="SAM" id="Phobius"/>
    </source>
</evidence>
<dbReference type="Pfam" id="PF00119">
    <property type="entry name" value="ATP-synt_A"/>
    <property type="match status" value="1"/>
</dbReference>
<dbReference type="GO" id="GO:0005743">
    <property type="term" value="C:mitochondrial inner membrane"/>
    <property type="evidence" value="ECO:0007669"/>
    <property type="project" value="UniProtKB-SubCell"/>
</dbReference>
<organism evidence="13">
    <name type="scientific">Aplidium tabarquensis</name>
    <dbReference type="NCBI Taxonomy" id="1256662"/>
    <lineage>
        <taxon>Eukaryota</taxon>
        <taxon>Metazoa</taxon>
        <taxon>Chordata</taxon>
        <taxon>Tunicata</taxon>
        <taxon>Ascidiacea</taxon>
        <taxon>Aplousobranchia</taxon>
        <taxon>Polyclinidae</taxon>
        <taxon>Aplidium</taxon>
    </lineage>
</organism>
<keyword evidence="10" id="KW-0066">ATP synthesis</keyword>
<dbReference type="EMBL" id="HF548555">
    <property type="protein sequence ID" value="CCO25734.1"/>
    <property type="molecule type" value="Genomic_DNA"/>
</dbReference>
<dbReference type="InterPro" id="IPR035908">
    <property type="entry name" value="F0_ATP_A_sf"/>
</dbReference>
<dbReference type="CDD" id="cd00310">
    <property type="entry name" value="ATP-synt_Fo_a_6"/>
    <property type="match status" value="1"/>
</dbReference>
<dbReference type="AlphaFoldDB" id="A0A024GWI3"/>
<dbReference type="PANTHER" id="PTHR11410">
    <property type="entry name" value="ATP SYNTHASE SUBUNIT A"/>
    <property type="match status" value="1"/>
</dbReference>
<evidence type="ECO:0000256" key="9">
    <source>
        <dbReference type="ARBA" id="ARBA00023136"/>
    </source>
</evidence>
<evidence type="ECO:0000256" key="2">
    <source>
        <dbReference type="ARBA" id="ARBA00006810"/>
    </source>
</evidence>
<name>A0A024GWI3_9ASCI</name>
<keyword evidence="9 12" id="KW-0472">Membrane</keyword>
<evidence type="ECO:0000256" key="8">
    <source>
        <dbReference type="ARBA" id="ARBA00023065"/>
    </source>
</evidence>
<geneLocation type="mitochondrion" evidence="13"/>
<keyword evidence="8" id="KW-0406">Ion transport</keyword>
<keyword evidence="4" id="KW-0138">CF(0)</keyword>
<keyword evidence="7 12" id="KW-1133">Transmembrane helix</keyword>
<evidence type="ECO:0000313" key="13">
    <source>
        <dbReference type="EMBL" id="CCO25734.1"/>
    </source>
</evidence>
<protein>
    <recommendedName>
        <fullName evidence="11">ATP synthase subunit a</fullName>
    </recommendedName>
</protein>
<evidence type="ECO:0000256" key="6">
    <source>
        <dbReference type="ARBA" id="ARBA00022781"/>
    </source>
</evidence>
<evidence type="ECO:0000256" key="7">
    <source>
        <dbReference type="ARBA" id="ARBA00022989"/>
    </source>
</evidence>
<feature type="transmembrane region" description="Helical" evidence="12">
    <location>
        <begin position="80"/>
        <end position="100"/>
    </location>
</feature>
<evidence type="ECO:0000256" key="3">
    <source>
        <dbReference type="ARBA" id="ARBA00022448"/>
    </source>
</evidence>
<feature type="transmembrane region" description="Helical" evidence="12">
    <location>
        <begin position="7"/>
        <end position="27"/>
    </location>
</feature>
<dbReference type="GO" id="GO:0045259">
    <property type="term" value="C:proton-transporting ATP synthase complex"/>
    <property type="evidence" value="ECO:0007669"/>
    <property type="project" value="UniProtKB-KW"/>
</dbReference>
<dbReference type="GO" id="GO:0046933">
    <property type="term" value="F:proton-transporting ATP synthase activity, rotational mechanism"/>
    <property type="evidence" value="ECO:0007669"/>
    <property type="project" value="TreeGrafter"/>
</dbReference>